<dbReference type="EMBL" id="BNCO01000019">
    <property type="protein sequence ID" value="GIL54623.1"/>
    <property type="molecule type" value="Genomic_DNA"/>
</dbReference>
<sequence>MAAVVTAADHRVHSTFSTFGGDGGGGVTTGRPRPADEFPYDLGLPHVVALQGGVDDGADEVHVVAAGVQREDEVTGAVEARGVQHAAVGVHFQQVDLPGRVHTEVAPEVMRRNGICGNMI</sequence>
<accession>A0A8J4EZJ4</accession>
<proteinExistence type="predicted"/>
<dbReference type="Proteomes" id="UP000747399">
    <property type="component" value="Unassembled WGS sequence"/>
</dbReference>
<evidence type="ECO:0000313" key="2">
    <source>
        <dbReference type="EMBL" id="GIL54623.1"/>
    </source>
</evidence>
<organism evidence="2 3">
    <name type="scientific">Volvox africanus</name>
    <dbReference type="NCBI Taxonomy" id="51714"/>
    <lineage>
        <taxon>Eukaryota</taxon>
        <taxon>Viridiplantae</taxon>
        <taxon>Chlorophyta</taxon>
        <taxon>core chlorophytes</taxon>
        <taxon>Chlorophyceae</taxon>
        <taxon>CS clade</taxon>
        <taxon>Chlamydomonadales</taxon>
        <taxon>Volvocaceae</taxon>
        <taxon>Volvox</taxon>
    </lineage>
</organism>
<keyword evidence="3" id="KW-1185">Reference proteome</keyword>
<evidence type="ECO:0000313" key="3">
    <source>
        <dbReference type="Proteomes" id="UP000747399"/>
    </source>
</evidence>
<evidence type="ECO:0000256" key="1">
    <source>
        <dbReference type="SAM" id="MobiDB-lite"/>
    </source>
</evidence>
<dbReference type="AlphaFoldDB" id="A0A8J4EZJ4"/>
<reference evidence="2" key="1">
    <citation type="journal article" date="2021" name="Proc. Natl. Acad. Sci. U.S.A.">
        <title>Three genomes in the algal genus Volvox reveal the fate of a haploid sex-determining region after a transition to homothallism.</title>
        <authorList>
            <person name="Yamamoto K."/>
            <person name="Hamaji T."/>
            <person name="Kawai-Toyooka H."/>
            <person name="Matsuzaki R."/>
            <person name="Takahashi F."/>
            <person name="Nishimura Y."/>
            <person name="Kawachi M."/>
            <person name="Noguchi H."/>
            <person name="Minakuchi Y."/>
            <person name="Umen J.G."/>
            <person name="Toyoda A."/>
            <person name="Nozaki H."/>
        </authorList>
    </citation>
    <scope>NUCLEOTIDE SEQUENCE</scope>
    <source>
        <strain evidence="2">NIES-3780</strain>
    </source>
</reference>
<gene>
    <name evidence="2" type="ORF">Vafri_10353</name>
</gene>
<protein>
    <submittedName>
        <fullName evidence="2">Uncharacterized protein</fullName>
    </submittedName>
</protein>
<name>A0A8J4EZJ4_9CHLO</name>
<comment type="caution">
    <text evidence="2">The sequence shown here is derived from an EMBL/GenBank/DDBJ whole genome shotgun (WGS) entry which is preliminary data.</text>
</comment>
<feature type="region of interest" description="Disordered" evidence="1">
    <location>
        <begin position="15"/>
        <end position="36"/>
    </location>
</feature>